<dbReference type="OrthoDB" id="9794834at2"/>
<dbReference type="Proteomes" id="UP000075787">
    <property type="component" value="Unassembled WGS sequence"/>
</dbReference>
<protein>
    <submittedName>
        <fullName evidence="1">Uncharacterized protein</fullName>
    </submittedName>
</protein>
<comment type="caution">
    <text evidence="1">The sequence shown here is derived from an EMBL/GenBank/DDBJ whole genome shotgun (WGS) entry which is preliminary data.</text>
</comment>
<evidence type="ECO:0000313" key="1">
    <source>
        <dbReference type="EMBL" id="KYO54152.1"/>
    </source>
</evidence>
<gene>
    <name evidence="1" type="ORF">AUP44_25590</name>
</gene>
<reference evidence="1 2" key="1">
    <citation type="submission" date="2015-12" db="EMBL/GenBank/DDBJ databases">
        <title>Genome sequence of Tistrella mobilis MCCC 1A02139.</title>
        <authorList>
            <person name="Lu L."/>
            <person name="Lai Q."/>
            <person name="Shao Z."/>
            <person name="Qian P."/>
        </authorList>
    </citation>
    <scope>NUCLEOTIDE SEQUENCE [LARGE SCALE GENOMIC DNA]</scope>
    <source>
        <strain evidence="1 2">MCCC 1A02139</strain>
    </source>
</reference>
<dbReference type="AlphaFoldDB" id="A0A162LAN6"/>
<proteinExistence type="predicted"/>
<organism evidence="1 2">
    <name type="scientific">Tistrella mobilis</name>
    <dbReference type="NCBI Taxonomy" id="171437"/>
    <lineage>
        <taxon>Bacteria</taxon>
        <taxon>Pseudomonadati</taxon>
        <taxon>Pseudomonadota</taxon>
        <taxon>Alphaproteobacteria</taxon>
        <taxon>Geminicoccales</taxon>
        <taxon>Geminicoccaceae</taxon>
        <taxon>Tistrella</taxon>
    </lineage>
</organism>
<dbReference type="RefSeq" id="WP_062763236.1">
    <property type="nucleotide sequence ID" value="NZ_CP121045.1"/>
</dbReference>
<evidence type="ECO:0000313" key="2">
    <source>
        <dbReference type="Proteomes" id="UP000075787"/>
    </source>
</evidence>
<dbReference type="GeneID" id="97241219"/>
<dbReference type="EMBL" id="LPZR01000095">
    <property type="protein sequence ID" value="KYO54152.1"/>
    <property type="molecule type" value="Genomic_DNA"/>
</dbReference>
<sequence length="241" mass="27369">MVKYVRDTTGRFSQRPHYEPAELDRECEAIITKFLKEKYGKVVFPVTTDDLTVLIERDVDDFDPYADLSIYGNEVEGVTEFYPGRKPHVKISGDLANDDRRENRLRTTLTHEYGHVRFHAYLWDVEPPAPDLLRQNRNANKQICKRDTILNAAQYDWMEWQAGYACGALLMPASHLRRLVGDYQQANGLFGVIGERGEHGQALIAKVQQEFQVSADAARVRLSTLKVLGPADAGPSLFSVK</sequence>
<accession>A0A162LAN6</accession>
<name>A0A162LAN6_9PROT</name>